<dbReference type="Proteomes" id="UP000051845">
    <property type="component" value="Unassembled WGS sequence"/>
</dbReference>
<dbReference type="STRING" id="33960.TY91_05420"/>
<dbReference type="PROSITE" id="PS50995">
    <property type="entry name" value="HTH_MARR_2"/>
    <property type="match status" value="1"/>
</dbReference>
<dbReference type="PANTHER" id="PTHR42756:SF1">
    <property type="entry name" value="TRANSCRIPTIONAL REPRESSOR OF EMRAB OPERON"/>
    <property type="match status" value="1"/>
</dbReference>
<gene>
    <name evidence="5" type="ORF">FC82_GL001702</name>
</gene>
<dbReference type="SMART" id="SM00347">
    <property type="entry name" value="HTH_MARR"/>
    <property type="match status" value="1"/>
</dbReference>
<feature type="domain" description="HTH marR-type" evidence="4">
    <location>
        <begin position="1"/>
        <end position="141"/>
    </location>
</feature>
<dbReference type="GO" id="GO:0003677">
    <property type="term" value="F:DNA binding"/>
    <property type="evidence" value="ECO:0007669"/>
    <property type="project" value="UniProtKB-KW"/>
</dbReference>
<dbReference type="Gene3D" id="1.10.10.10">
    <property type="entry name" value="Winged helix-like DNA-binding domain superfamily/Winged helix DNA-binding domain"/>
    <property type="match status" value="1"/>
</dbReference>
<evidence type="ECO:0000256" key="3">
    <source>
        <dbReference type="ARBA" id="ARBA00023163"/>
    </source>
</evidence>
<keyword evidence="2" id="KW-0238">DNA-binding</keyword>
<evidence type="ECO:0000256" key="1">
    <source>
        <dbReference type="ARBA" id="ARBA00023015"/>
    </source>
</evidence>
<sequence>MDHLLKQQVATSKLVEFGALRHVANDIGHRDNDHQENQLIVQGQGKILLALMTEDNVAQKQLADKVNLTAQSTAEFVRKLEKRRLVTRKKSTADKRVTIVSLTALGRQEANQSLQEIPSFLQVLSDEELDQLAGLLSKINDGLYAEIGDADPTWFNKFHQLLTSHYLRQFHAGEQD</sequence>
<protein>
    <submittedName>
        <fullName evidence="5">Transcriptional regulator</fullName>
    </submittedName>
</protein>
<dbReference type="SUPFAM" id="SSF46785">
    <property type="entry name" value="Winged helix' DNA-binding domain"/>
    <property type="match status" value="1"/>
</dbReference>
<dbReference type="GO" id="GO:0003700">
    <property type="term" value="F:DNA-binding transcription factor activity"/>
    <property type="evidence" value="ECO:0007669"/>
    <property type="project" value="InterPro"/>
</dbReference>
<proteinExistence type="predicted"/>
<dbReference type="EMBL" id="AYYR01000030">
    <property type="protein sequence ID" value="KRM76342.1"/>
    <property type="molecule type" value="Genomic_DNA"/>
</dbReference>
<organism evidence="5 6">
    <name type="scientific">Secundilactobacillus collinoides DSM 20515 = JCM 1123</name>
    <dbReference type="NCBI Taxonomy" id="1423733"/>
    <lineage>
        <taxon>Bacteria</taxon>
        <taxon>Bacillati</taxon>
        <taxon>Bacillota</taxon>
        <taxon>Bacilli</taxon>
        <taxon>Lactobacillales</taxon>
        <taxon>Lactobacillaceae</taxon>
        <taxon>Secundilactobacillus</taxon>
    </lineage>
</organism>
<name>A0A0R2BKI7_SECCO</name>
<comment type="caution">
    <text evidence="5">The sequence shown here is derived from an EMBL/GenBank/DDBJ whole genome shotgun (WGS) entry which is preliminary data.</text>
</comment>
<evidence type="ECO:0000259" key="4">
    <source>
        <dbReference type="PROSITE" id="PS50995"/>
    </source>
</evidence>
<dbReference type="AlphaFoldDB" id="A0A0R2BKI7"/>
<evidence type="ECO:0000256" key="2">
    <source>
        <dbReference type="ARBA" id="ARBA00023125"/>
    </source>
</evidence>
<keyword evidence="3" id="KW-0804">Transcription</keyword>
<dbReference type="PANTHER" id="PTHR42756">
    <property type="entry name" value="TRANSCRIPTIONAL REGULATOR, MARR"/>
    <property type="match status" value="1"/>
</dbReference>
<dbReference type="RefSeq" id="WP_054760630.1">
    <property type="nucleotide sequence ID" value="NZ_AYYR01000030.1"/>
</dbReference>
<dbReference type="InterPro" id="IPR036390">
    <property type="entry name" value="WH_DNA-bd_sf"/>
</dbReference>
<reference evidence="5 6" key="1">
    <citation type="journal article" date="2015" name="Genome Announc.">
        <title>Expanding the biotechnology potential of lactobacilli through comparative genomics of 213 strains and associated genera.</title>
        <authorList>
            <person name="Sun Z."/>
            <person name="Harris H.M."/>
            <person name="McCann A."/>
            <person name="Guo C."/>
            <person name="Argimon S."/>
            <person name="Zhang W."/>
            <person name="Yang X."/>
            <person name="Jeffery I.B."/>
            <person name="Cooney J.C."/>
            <person name="Kagawa T.F."/>
            <person name="Liu W."/>
            <person name="Song Y."/>
            <person name="Salvetti E."/>
            <person name="Wrobel A."/>
            <person name="Rasinkangas P."/>
            <person name="Parkhill J."/>
            <person name="Rea M.C."/>
            <person name="O'Sullivan O."/>
            <person name="Ritari J."/>
            <person name="Douillard F.P."/>
            <person name="Paul Ross R."/>
            <person name="Yang R."/>
            <person name="Briner A.E."/>
            <person name="Felis G.E."/>
            <person name="de Vos W.M."/>
            <person name="Barrangou R."/>
            <person name="Klaenhammer T.R."/>
            <person name="Caufield P.W."/>
            <person name="Cui Y."/>
            <person name="Zhang H."/>
            <person name="O'Toole P.W."/>
        </authorList>
    </citation>
    <scope>NUCLEOTIDE SEQUENCE [LARGE SCALE GENOMIC DNA]</scope>
    <source>
        <strain evidence="5 6">DSM 20515</strain>
    </source>
</reference>
<evidence type="ECO:0000313" key="5">
    <source>
        <dbReference type="EMBL" id="KRM76342.1"/>
    </source>
</evidence>
<keyword evidence="1" id="KW-0805">Transcription regulation</keyword>
<accession>A0A0R2BKI7</accession>
<dbReference type="InterPro" id="IPR036388">
    <property type="entry name" value="WH-like_DNA-bd_sf"/>
</dbReference>
<dbReference type="Pfam" id="PF01047">
    <property type="entry name" value="MarR"/>
    <property type="match status" value="1"/>
</dbReference>
<dbReference type="InterPro" id="IPR000835">
    <property type="entry name" value="HTH_MarR-typ"/>
</dbReference>
<dbReference type="PATRIC" id="fig|1423733.4.peg.1791"/>
<evidence type="ECO:0000313" key="6">
    <source>
        <dbReference type="Proteomes" id="UP000051845"/>
    </source>
</evidence>